<dbReference type="InParanoid" id="K0YKQ3"/>
<evidence type="ECO:0000313" key="3">
    <source>
        <dbReference type="Proteomes" id="UP000006069"/>
    </source>
</evidence>
<dbReference type="AlphaFoldDB" id="K0YKQ3"/>
<keyword evidence="1" id="KW-0472">Membrane</keyword>
<proteinExistence type="predicted"/>
<dbReference type="EMBL" id="ADMD01000007">
    <property type="protein sequence ID" value="EJZ83838.1"/>
    <property type="molecule type" value="Genomic_DNA"/>
</dbReference>
<organism evidence="2 3">
    <name type="scientific">Slackia piriformis YIT 12062</name>
    <dbReference type="NCBI Taxonomy" id="742818"/>
    <lineage>
        <taxon>Bacteria</taxon>
        <taxon>Bacillati</taxon>
        <taxon>Actinomycetota</taxon>
        <taxon>Coriobacteriia</taxon>
        <taxon>Eggerthellales</taxon>
        <taxon>Eggerthellaceae</taxon>
        <taxon>Slackia</taxon>
    </lineage>
</organism>
<keyword evidence="1" id="KW-1133">Transmembrane helix</keyword>
<evidence type="ECO:0000313" key="2">
    <source>
        <dbReference type="EMBL" id="EJZ83838.1"/>
    </source>
</evidence>
<gene>
    <name evidence="2" type="ORF">HMPREF9451_01359</name>
</gene>
<feature type="transmembrane region" description="Helical" evidence="1">
    <location>
        <begin position="45"/>
        <end position="68"/>
    </location>
</feature>
<evidence type="ECO:0000256" key="1">
    <source>
        <dbReference type="SAM" id="Phobius"/>
    </source>
</evidence>
<comment type="caution">
    <text evidence="2">The sequence shown here is derived from an EMBL/GenBank/DDBJ whole genome shotgun (WGS) entry which is preliminary data.</text>
</comment>
<keyword evidence="1" id="KW-0812">Transmembrane</keyword>
<dbReference type="HOGENOM" id="CLU_2371275_0_0_11"/>
<reference evidence="2 3" key="1">
    <citation type="submission" date="2012-08" db="EMBL/GenBank/DDBJ databases">
        <title>The Genome Sequence of Slackia piriformis YIT 12062.</title>
        <authorList>
            <consortium name="The Broad Institute Genome Sequencing Platform"/>
            <person name="Earl A."/>
            <person name="Ward D."/>
            <person name="Feldgarden M."/>
            <person name="Gevers D."/>
            <person name="Morotomi M."/>
            <person name="Walker B."/>
            <person name="Young S.K."/>
            <person name="Zeng Q."/>
            <person name="Gargeya S."/>
            <person name="Fitzgerald M."/>
            <person name="Haas B."/>
            <person name="Abouelleil A."/>
            <person name="Alvarado L."/>
            <person name="Arachchi H.M."/>
            <person name="Berlin A.M."/>
            <person name="Chapman S.B."/>
            <person name="Goldberg J."/>
            <person name="Griggs A."/>
            <person name="Gujja S."/>
            <person name="Hansen M."/>
            <person name="Howarth C."/>
            <person name="Imamovic A."/>
            <person name="Larimer J."/>
            <person name="McCowen C."/>
            <person name="Montmayeur A."/>
            <person name="Murphy C."/>
            <person name="Neiman D."/>
            <person name="Pearson M."/>
            <person name="Priest M."/>
            <person name="Roberts A."/>
            <person name="Saif S."/>
            <person name="Shea T."/>
            <person name="Sisk P."/>
            <person name="Sykes S."/>
            <person name="Wortman J."/>
            <person name="Nusbaum C."/>
            <person name="Birren B."/>
        </authorList>
    </citation>
    <scope>NUCLEOTIDE SEQUENCE [LARGE SCALE GENOMIC DNA]</scope>
    <source>
        <strain evidence="2 3">YIT 12062</strain>
    </source>
</reference>
<sequence length="95" mass="10801">MLSRMESTVFERLFFRRNEQGPGPCRRMGCNVEQRRFRREGQGSVEYALAIIAFLAVAIALGVLWHFVSEGNFAQDAAEALTHRIPWGVSDVLLF</sequence>
<accession>K0YKQ3</accession>
<name>K0YKQ3_9ACTN</name>
<dbReference type="Proteomes" id="UP000006069">
    <property type="component" value="Unassembled WGS sequence"/>
</dbReference>
<protein>
    <submittedName>
        <fullName evidence="2">Uncharacterized protein</fullName>
    </submittedName>
</protein>
<dbReference type="PATRIC" id="fig|742818.3.peg.1427"/>
<keyword evidence="3" id="KW-1185">Reference proteome</keyword>